<gene>
    <name evidence="4" type="ORF">RR46_00385</name>
</gene>
<accession>A0A0N1IMV1</accession>
<dbReference type="SUPFAM" id="SSF54897">
    <property type="entry name" value="Protease propeptides/inhibitors"/>
    <property type="match status" value="1"/>
</dbReference>
<keyword evidence="1" id="KW-1133">Transmembrane helix</keyword>
<dbReference type="AlphaFoldDB" id="A0A0N1IMV1"/>
<keyword evidence="1" id="KW-0812">Transmembrane</keyword>
<organism evidence="4 5">
    <name type="scientific">Papilio xuthus</name>
    <name type="common">Asian swallowtail butterfly</name>
    <dbReference type="NCBI Taxonomy" id="66420"/>
    <lineage>
        <taxon>Eukaryota</taxon>
        <taxon>Metazoa</taxon>
        <taxon>Ecdysozoa</taxon>
        <taxon>Arthropoda</taxon>
        <taxon>Hexapoda</taxon>
        <taxon>Insecta</taxon>
        <taxon>Pterygota</taxon>
        <taxon>Neoptera</taxon>
        <taxon>Endopterygota</taxon>
        <taxon>Lepidoptera</taxon>
        <taxon>Glossata</taxon>
        <taxon>Ditrysia</taxon>
        <taxon>Papilionoidea</taxon>
        <taxon>Papilionidae</taxon>
        <taxon>Papilioninae</taxon>
        <taxon>Papilio</taxon>
    </lineage>
</organism>
<feature type="signal peptide" evidence="2">
    <location>
        <begin position="1"/>
        <end position="22"/>
    </location>
</feature>
<proteinExistence type="predicted"/>
<sequence length="90" mass="10170">MWAAWRSLAQLVLVLRVLGVLGAHDATYHNQFAVHVPNGERHVHDIAKRHGYVNHGQVLNSNPFMYHCVFFALVTLNLGIASKILDVDVW</sequence>
<feature type="chain" id="PRO_5005874040" description="Peptidase S8 pro-domain domain-containing protein" evidence="2">
    <location>
        <begin position="23"/>
        <end position="90"/>
    </location>
</feature>
<evidence type="ECO:0000256" key="2">
    <source>
        <dbReference type="SAM" id="SignalP"/>
    </source>
</evidence>
<dbReference type="InterPro" id="IPR032815">
    <property type="entry name" value="S8_pro-domain"/>
</dbReference>
<dbReference type="Gene3D" id="3.30.70.850">
    <property type="entry name" value="Peptidase S8, pro-domain"/>
    <property type="match status" value="1"/>
</dbReference>
<protein>
    <recommendedName>
        <fullName evidence="3">Peptidase S8 pro-domain domain-containing protein</fullName>
    </recommendedName>
</protein>
<name>A0A0N1IMV1_PAPXU</name>
<dbReference type="Pfam" id="PF16470">
    <property type="entry name" value="S8_pro-domain"/>
    <property type="match status" value="1"/>
</dbReference>
<feature type="domain" description="Peptidase S8 pro-domain" evidence="3">
    <location>
        <begin position="31"/>
        <end position="68"/>
    </location>
</feature>
<keyword evidence="5" id="KW-1185">Reference proteome</keyword>
<evidence type="ECO:0000256" key="1">
    <source>
        <dbReference type="SAM" id="Phobius"/>
    </source>
</evidence>
<keyword evidence="1" id="KW-0472">Membrane</keyword>
<keyword evidence="2" id="KW-0732">Signal</keyword>
<reference evidence="4 5" key="1">
    <citation type="journal article" date="2015" name="Nat. Commun.">
        <title>Outbred genome sequencing and CRISPR/Cas9 gene editing in butterflies.</title>
        <authorList>
            <person name="Li X."/>
            <person name="Fan D."/>
            <person name="Zhang W."/>
            <person name="Liu G."/>
            <person name="Zhang L."/>
            <person name="Zhao L."/>
            <person name="Fang X."/>
            <person name="Chen L."/>
            <person name="Dong Y."/>
            <person name="Chen Y."/>
            <person name="Ding Y."/>
            <person name="Zhao R."/>
            <person name="Feng M."/>
            <person name="Zhu Y."/>
            <person name="Feng Y."/>
            <person name="Jiang X."/>
            <person name="Zhu D."/>
            <person name="Xiang H."/>
            <person name="Feng X."/>
            <person name="Li S."/>
            <person name="Wang J."/>
            <person name="Zhang G."/>
            <person name="Kronforst M.R."/>
            <person name="Wang W."/>
        </authorList>
    </citation>
    <scope>NUCLEOTIDE SEQUENCE [LARGE SCALE GENOMIC DNA]</scope>
    <source>
        <strain evidence="4">Ya'a_city_454_Px</strain>
        <tissue evidence="4">Whole body</tissue>
    </source>
</reference>
<evidence type="ECO:0000313" key="5">
    <source>
        <dbReference type="Proteomes" id="UP000053268"/>
    </source>
</evidence>
<dbReference type="EMBL" id="KQ459292">
    <property type="protein sequence ID" value="KPJ02013.1"/>
    <property type="molecule type" value="Genomic_DNA"/>
</dbReference>
<evidence type="ECO:0000313" key="4">
    <source>
        <dbReference type="EMBL" id="KPJ02013.1"/>
    </source>
</evidence>
<dbReference type="Proteomes" id="UP000053268">
    <property type="component" value="Unassembled WGS sequence"/>
</dbReference>
<feature type="transmembrane region" description="Helical" evidence="1">
    <location>
        <begin position="64"/>
        <end position="85"/>
    </location>
</feature>
<evidence type="ECO:0000259" key="3">
    <source>
        <dbReference type="Pfam" id="PF16470"/>
    </source>
</evidence>
<dbReference type="InterPro" id="IPR038466">
    <property type="entry name" value="S8_pro-domain_sf"/>
</dbReference>